<gene>
    <name evidence="4" type="ORF">B7Y86_06215</name>
</gene>
<dbReference type="PANTHER" id="PTHR44196:SF1">
    <property type="entry name" value="DEHYDROGENASE_REDUCTASE SDR FAMILY MEMBER 7B"/>
    <property type="match status" value="1"/>
</dbReference>
<proteinExistence type="inferred from homology"/>
<sequence>MDIQGCVAIVTGANRGIGEGFVHVLISEGAARVYAGARDPASARHLEEQYPGKVVAVRLDVSKPDQIVAAAAACPDVSVVVNNAGAFHNKLLIGSDDISAARDEMEVNYFGPLQMARAFAPALKANGGGAILNVLSVGGIVAVPNMGGYSPSKFAMRAAGSCIRAELAGQGTSVTSLIVGSVDTRMASHVKGAKEAPEDIARAAMKGITRGIDEIDTDRFAIESRAALARDPKGMERGMAKMLHAKELSTGR</sequence>
<comment type="caution">
    <text evidence="4">The sequence shown here is derived from an EMBL/GenBank/DDBJ whole genome shotgun (WGS) entry which is preliminary data.</text>
</comment>
<dbReference type="EMBL" id="NCEQ01000006">
    <property type="protein sequence ID" value="OYX57297.1"/>
    <property type="molecule type" value="Genomic_DNA"/>
</dbReference>
<dbReference type="Proteomes" id="UP000216147">
    <property type="component" value="Unassembled WGS sequence"/>
</dbReference>
<comment type="similarity">
    <text evidence="1 3">Belongs to the short-chain dehydrogenases/reductases (SDR) family.</text>
</comment>
<dbReference type="InterPro" id="IPR002347">
    <property type="entry name" value="SDR_fam"/>
</dbReference>
<dbReference type="InterPro" id="IPR036291">
    <property type="entry name" value="NAD(P)-bd_dom_sf"/>
</dbReference>
<evidence type="ECO:0000313" key="4">
    <source>
        <dbReference type="EMBL" id="OYX57297.1"/>
    </source>
</evidence>
<dbReference type="Pfam" id="PF00106">
    <property type="entry name" value="adh_short"/>
    <property type="match status" value="1"/>
</dbReference>
<dbReference type="SUPFAM" id="SSF51735">
    <property type="entry name" value="NAD(P)-binding Rossmann-fold domains"/>
    <property type="match status" value="1"/>
</dbReference>
<dbReference type="PRINTS" id="PR00081">
    <property type="entry name" value="GDHRDH"/>
</dbReference>
<organism evidence="4 5">
    <name type="scientific">Brevundimonas subvibrioides</name>
    <dbReference type="NCBI Taxonomy" id="74313"/>
    <lineage>
        <taxon>Bacteria</taxon>
        <taxon>Pseudomonadati</taxon>
        <taxon>Pseudomonadota</taxon>
        <taxon>Alphaproteobacteria</taxon>
        <taxon>Caulobacterales</taxon>
        <taxon>Caulobacteraceae</taxon>
        <taxon>Brevundimonas</taxon>
    </lineage>
</organism>
<evidence type="ECO:0000256" key="2">
    <source>
        <dbReference type="ARBA" id="ARBA00023002"/>
    </source>
</evidence>
<dbReference type="Gene3D" id="3.40.50.720">
    <property type="entry name" value="NAD(P)-binding Rossmann-like Domain"/>
    <property type="match status" value="1"/>
</dbReference>
<dbReference type="NCBIfam" id="NF006118">
    <property type="entry name" value="PRK08264.1-4"/>
    <property type="match status" value="1"/>
</dbReference>
<reference evidence="4 5" key="1">
    <citation type="submission" date="2017-03" db="EMBL/GenBank/DDBJ databases">
        <title>Lifting the veil on microbial sulfur biogeochemistry in mining wastewaters.</title>
        <authorList>
            <person name="Kantor R.S."/>
            <person name="Colenbrander Nelson T."/>
            <person name="Marshall S."/>
            <person name="Bennett D."/>
            <person name="Apte S."/>
            <person name="Camacho D."/>
            <person name="Thomas B.C."/>
            <person name="Warren L.A."/>
            <person name="Banfield J.F."/>
        </authorList>
    </citation>
    <scope>NUCLEOTIDE SEQUENCE [LARGE SCALE GENOMIC DNA]</scope>
    <source>
        <strain evidence="4">32-68-21</strain>
    </source>
</reference>
<dbReference type="GO" id="GO:0016491">
    <property type="term" value="F:oxidoreductase activity"/>
    <property type="evidence" value="ECO:0007669"/>
    <property type="project" value="UniProtKB-KW"/>
</dbReference>
<dbReference type="PRINTS" id="PR00080">
    <property type="entry name" value="SDRFAMILY"/>
</dbReference>
<dbReference type="GO" id="GO:0016020">
    <property type="term" value="C:membrane"/>
    <property type="evidence" value="ECO:0007669"/>
    <property type="project" value="TreeGrafter"/>
</dbReference>
<evidence type="ECO:0000313" key="5">
    <source>
        <dbReference type="Proteomes" id="UP000216147"/>
    </source>
</evidence>
<evidence type="ECO:0000256" key="1">
    <source>
        <dbReference type="ARBA" id="ARBA00006484"/>
    </source>
</evidence>
<keyword evidence="2" id="KW-0560">Oxidoreductase</keyword>
<evidence type="ECO:0000256" key="3">
    <source>
        <dbReference type="RuleBase" id="RU000363"/>
    </source>
</evidence>
<dbReference type="AlphaFoldDB" id="A0A258HKZ3"/>
<accession>A0A258HKZ3</accession>
<name>A0A258HKZ3_9CAUL</name>
<dbReference type="PANTHER" id="PTHR44196">
    <property type="entry name" value="DEHYDROGENASE/REDUCTASE SDR FAMILY MEMBER 7B"/>
    <property type="match status" value="1"/>
</dbReference>
<protein>
    <submittedName>
        <fullName evidence="4">Short-chain dehydrogenase</fullName>
    </submittedName>
</protein>